<dbReference type="InterPro" id="IPR004583">
    <property type="entry name" value="DNA_repair_Rad4"/>
</dbReference>
<sequence>MNPHPTVEEDIEEAELLQAEVSERMPTRLGDFNIHPLYALERHLKKYEVLHPKHPVLGHIRGEAVYPRNCVKEVKSKENWLKKGRVIKSDDVVPVKWVKSQAATIYQMRLRQQMALSGGKRDSRGVSIEANNDGGTKQGQASSTSGDGGGDLVALFGEWQTEAYKPPWVVDGKVPRNQYGRQDVFTPDMVPIDGTHLKGRKIGQVARMLGVDYVEAVTGFEFQSRRSVPVIEGIIVPTECAELVLDAYQEVMHQQHQETFKKKRAQVLKRWRQVIKGLLIRSRLMEEYGGAQQDDGGDDWMPKDEDDDDDEGNDGSRTCDTGMTTTMQGDHRGDRTLSNHAEQEDSGAGFMLD</sequence>
<dbReference type="SMART" id="SM01031">
    <property type="entry name" value="BHD_2"/>
    <property type="match status" value="1"/>
</dbReference>
<feature type="compositionally biased region" description="Acidic residues" evidence="6">
    <location>
        <begin position="304"/>
        <end position="313"/>
    </location>
</feature>
<dbReference type="GO" id="GO:0006298">
    <property type="term" value="P:mismatch repair"/>
    <property type="evidence" value="ECO:0007669"/>
    <property type="project" value="TreeGrafter"/>
</dbReference>
<gene>
    <name evidence="10" type="ORF">BGZ65_010986</name>
</gene>
<evidence type="ECO:0000259" key="8">
    <source>
        <dbReference type="SMART" id="SM01031"/>
    </source>
</evidence>
<comment type="caution">
    <text evidence="10">The sequence shown here is derived from an EMBL/GenBank/DDBJ whole genome shotgun (WGS) entry which is preliminary data.</text>
</comment>
<keyword evidence="5" id="KW-0539">Nucleus</keyword>
<protein>
    <submittedName>
        <fullName evidence="10">Uncharacterized protein</fullName>
    </submittedName>
</protein>
<dbReference type="SMART" id="SM01030">
    <property type="entry name" value="BHD_1"/>
    <property type="match status" value="1"/>
</dbReference>
<feature type="compositionally biased region" description="Polar residues" evidence="6">
    <location>
        <begin position="316"/>
        <end position="328"/>
    </location>
</feature>
<dbReference type="InterPro" id="IPR018327">
    <property type="entry name" value="BHD_2"/>
</dbReference>
<keyword evidence="4" id="KW-0234">DNA repair</keyword>
<evidence type="ECO:0000256" key="2">
    <source>
        <dbReference type="ARBA" id="ARBA00009525"/>
    </source>
</evidence>
<dbReference type="Pfam" id="PF10405">
    <property type="entry name" value="BHD_3"/>
    <property type="match status" value="1"/>
</dbReference>
<feature type="compositionally biased region" description="Polar residues" evidence="6">
    <location>
        <begin position="129"/>
        <end position="145"/>
    </location>
</feature>
<dbReference type="GO" id="GO:0003684">
    <property type="term" value="F:damaged DNA binding"/>
    <property type="evidence" value="ECO:0007669"/>
    <property type="project" value="InterPro"/>
</dbReference>
<evidence type="ECO:0000259" key="9">
    <source>
        <dbReference type="SMART" id="SM01032"/>
    </source>
</evidence>
<reference evidence="10" key="1">
    <citation type="journal article" date="2020" name="Fungal Divers.">
        <title>Resolving the Mortierellaceae phylogeny through synthesis of multi-gene phylogenetics and phylogenomics.</title>
        <authorList>
            <person name="Vandepol N."/>
            <person name="Liber J."/>
            <person name="Desiro A."/>
            <person name="Na H."/>
            <person name="Kennedy M."/>
            <person name="Barry K."/>
            <person name="Grigoriev I.V."/>
            <person name="Miller A.N."/>
            <person name="O'Donnell K."/>
            <person name="Stajich J.E."/>
            <person name="Bonito G."/>
        </authorList>
    </citation>
    <scope>NUCLEOTIDE SEQUENCE</scope>
    <source>
        <strain evidence="10">MES-2147</strain>
    </source>
</reference>
<feature type="domain" description="Rad4 beta-hairpin" evidence="8">
    <location>
        <begin position="74"/>
        <end position="167"/>
    </location>
</feature>
<feature type="domain" description="Rad4 beta-hairpin" evidence="7">
    <location>
        <begin position="21"/>
        <end position="72"/>
    </location>
</feature>
<dbReference type="Proteomes" id="UP000749646">
    <property type="component" value="Unassembled WGS sequence"/>
</dbReference>
<dbReference type="Pfam" id="PF10403">
    <property type="entry name" value="BHD_1"/>
    <property type="match status" value="1"/>
</dbReference>
<organism evidence="10 11">
    <name type="scientific">Modicella reniformis</name>
    <dbReference type="NCBI Taxonomy" id="1440133"/>
    <lineage>
        <taxon>Eukaryota</taxon>
        <taxon>Fungi</taxon>
        <taxon>Fungi incertae sedis</taxon>
        <taxon>Mucoromycota</taxon>
        <taxon>Mortierellomycotina</taxon>
        <taxon>Mortierellomycetes</taxon>
        <taxon>Mortierellales</taxon>
        <taxon>Mortierellaceae</taxon>
        <taxon>Modicella</taxon>
    </lineage>
</organism>
<keyword evidence="11" id="KW-1185">Reference proteome</keyword>
<dbReference type="Gene3D" id="3.30.70.2460">
    <property type="entry name" value="Rad4, beta-hairpin domain BHD3"/>
    <property type="match status" value="1"/>
</dbReference>
<evidence type="ECO:0000256" key="3">
    <source>
        <dbReference type="ARBA" id="ARBA00022763"/>
    </source>
</evidence>
<dbReference type="SMART" id="SM01032">
    <property type="entry name" value="BHD_3"/>
    <property type="match status" value="1"/>
</dbReference>
<accession>A0A9P6JFQ1</accession>
<dbReference type="PANTHER" id="PTHR12135">
    <property type="entry name" value="DNA REPAIR PROTEIN XP-C / RAD4"/>
    <property type="match status" value="1"/>
</dbReference>
<dbReference type="GO" id="GO:0005737">
    <property type="term" value="C:cytoplasm"/>
    <property type="evidence" value="ECO:0007669"/>
    <property type="project" value="TreeGrafter"/>
</dbReference>
<evidence type="ECO:0000313" key="10">
    <source>
        <dbReference type="EMBL" id="KAF9970639.1"/>
    </source>
</evidence>
<dbReference type="AlphaFoldDB" id="A0A9P6JFQ1"/>
<comment type="similarity">
    <text evidence="2">Belongs to the XPC family.</text>
</comment>
<evidence type="ECO:0000313" key="11">
    <source>
        <dbReference type="Proteomes" id="UP000749646"/>
    </source>
</evidence>
<proteinExistence type="inferred from homology"/>
<evidence type="ECO:0000259" key="7">
    <source>
        <dbReference type="SMART" id="SM01030"/>
    </source>
</evidence>
<feature type="region of interest" description="Disordered" evidence="6">
    <location>
        <begin position="289"/>
        <end position="353"/>
    </location>
</feature>
<dbReference type="InterPro" id="IPR042488">
    <property type="entry name" value="Rad4_BHD3_sf"/>
</dbReference>
<dbReference type="GO" id="GO:0071942">
    <property type="term" value="C:XPC complex"/>
    <property type="evidence" value="ECO:0007669"/>
    <property type="project" value="TreeGrafter"/>
</dbReference>
<dbReference type="InterPro" id="IPR018328">
    <property type="entry name" value="Rad4_beta-hairpin_dom3"/>
</dbReference>
<feature type="region of interest" description="Disordered" evidence="6">
    <location>
        <begin position="116"/>
        <end position="148"/>
    </location>
</feature>
<dbReference type="GO" id="GO:0003697">
    <property type="term" value="F:single-stranded DNA binding"/>
    <property type="evidence" value="ECO:0007669"/>
    <property type="project" value="TreeGrafter"/>
</dbReference>
<comment type="subcellular location">
    <subcellularLocation>
        <location evidence="1">Nucleus</location>
    </subcellularLocation>
</comment>
<evidence type="ECO:0000256" key="4">
    <source>
        <dbReference type="ARBA" id="ARBA00023204"/>
    </source>
</evidence>
<dbReference type="PANTHER" id="PTHR12135:SF0">
    <property type="entry name" value="DNA REPAIR PROTEIN COMPLEMENTING XP-C CELLS"/>
    <property type="match status" value="1"/>
</dbReference>
<name>A0A9P6JFQ1_9FUNG</name>
<keyword evidence="3" id="KW-0227">DNA damage</keyword>
<dbReference type="Pfam" id="PF10404">
    <property type="entry name" value="BHD_2"/>
    <property type="match status" value="1"/>
</dbReference>
<evidence type="ECO:0000256" key="5">
    <source>
        <dbReference type="ARBA" id="ARBA00023242"/>
    </source>
</evidence>
<evidence type="ECO:0000256" key="6">
    <source>
        <dbReference type="SAM" id="MobiDB-lite"/>
    </source>
</evidence>
<feature type="domain" description="Rad4 beta-hairpin" evidence="9">
    <location>
        <begin position="174"/>
        <end position="248"/>
    </location>
</feature>
<dbReference type="InterPro" id="IPR018326">
    <property type="entry name" value="Rad4_beta-hairpin_dom1"/>
</dbReference>
<feature type="compositionally biased region" description="Basic and acidic residues" evidence="6">
    <location>
        <begin position="329"/>
        <end position="343"/>
    </location>
</feature>
<dbReference type="OrthoDB" id="300780at2759"/>
<evidence type="ECO:0000256" key="1">
    <source>
        <dbReference type="ARBA" id="ARBA00004123"/>
    </source>
</evidence>
<dbReference type="EMBL" id="JAAAHW010004948">
    <property type="protein sequence ID" value="KAF9970639.1"/>
    <property type="molecule type" value="Genomic_DNA"/>
</dbReference>
<dbReference type="Gene3D" id="2.20.20.110">
    <property type="entry name" value="Rad4, beta-hairpin domain BHD1"/>
    <property type="match status" value="1"/>
</dbReference>
<dbReference type="GO" id="GO:0000111">
    <property type="term" value="C:nucleotide-excision repair factor 2 complex"/>
    <property type="evidence" value="ECO:0007669"/>
    <property type="project" value="TreeGrafter"/>
</dbReference>
<dbReference type="GO" id="GO:0006289">
    <property type="term" value="P:nucleotide-excision repair"/>
    <property type="evidence" value="ECO:0007669"/>
    <property type="project" value="InterPro"/>
</dbReference>